<keyword evidence="4 6" id="KW-1133">Transmembrane helix</keyword>
<evidence type="ECO:0000256" key="4">
    <source>
        <dbReference type="ARBA" id="ARBA00022989"/>
    </source>
</evidence>
<feature type="transmembrane region" description="Helical" evidence="6">
    <location>
        <begin position="198"/>
        <end position="218"/>
    </location>
</feature>
<feature type="transmembrane region" description="Helical" evidence="6">
    <location>
        <begin position="107"/>
        <end position="126"/>
    </location>
</feature>
<evidence type="ECO:0000313" key="7">
    <source>
        <dbReference type="EMBL" id="MCO4291870.1"/>
    </source>
</evidence>
<dbReference type="EMBL" id="JAMWYS010000009">
    <property type="protein sequence ID" value="MCO4291870.1"/>
    <property type="molecule type" value="Genomic_DNA"/>
</dbReference>
<sequence>MKWKKGELLKVTGLYLLIVPFLNVLNATGYVNSQLQGHFGASSVEFMYMNLVPVFALVAGLPLALELAKIFPLKSMMLSIILICIVLNTCSAYAPSIFWFILFRSLLAFFTIFGIVAAIIPIVVLYNPTLNMAIMYGIVQFIIQGSSNLYKFSGAHFSTIYNWRISLLLLNINFLLCILLAFVFLRKDVALGKQPFRFDFKGWLFLILFLFPLLFLAAEGQNREWFSDSKIKLAIALFLVIVGGYILYARHNSTPLINLEVYKYKNVAIGTLFFFFIGLVNGTGSVIMGFMAGLLGFDELYIARSHLYIFLGLVISVPVCTYMMYHKVYLSVAAILGFLAFCLYHLLMYFRFYPGISEDDFILPFILKGIGIGFLYLLSALYISENVPKPLSTSRMMSGVLARIILATIIGGSVLSTFIANTTTLHKTGISQQLTAGNEAAAQKHKNTKNYYLSKGLKPNAADKMADNPLQAEMAEPATLLTYKDIYLVMAALNFIPILLVLFLGIGRRSLQTIEVEPLPL</sequence>
<accession>A0A9X2F0J1</accession>
<feature type="transmembrane region" description="Helical" evidence="6">
    <location>
        <begin position="332"/>
        <end position="350"/>
    </location>
</feature>
<keyword evidence="8" id="KW-1185">Reference proteome</keyword>
<feature type="transmembrane region" description="Helical" evidence="6">
    <location>
        <begin position="165"/>
        <end position="186"/>
    </location>
</feature>
<keyword evidence="2" id="KW-0813">Transport</keyword>
<evidence type="ECO:0000313" key="8">
    <source>
        <dbReference type="Proteomes" id="UP001155182"/>
    </source>
</evidence>
<dbReference type="Proteomes" id="UP001155182">
    <property type="component" value="Unassembled WGS sequence"/>
</dbReference>
<evidence type="ECO:0000256" key="3">
    <source>
        <dbReference type="ARBA" id="ARBA00022692"/>
    </source>
</evidence>
<comment type="caution">
    <text evidence="7">The sequence shown here is derived from an EMBL/GenBank/DDBJ whole genome shotgun (WGS) entry which is preliminary data.</text>
</comment>
<feature type="transmembrane region" description="Helical" evidence="6">
    <location>
        <begin position="269"/>
        <end position="295"/>
    </location>
</feature>
<proteinExistence type="predicted"/>
<evidence type="ECO:0000256" key="1">
    <source>
        <dbReference type="ARBA" id="ARBA00004141"/>
    </source>
</evidence>
<feature type="transmembrane region" description="Helical" evidence="6">
    <location>
        <begin position="486"/>
        <end position="506"/>
    </location>
</feature>
<feature type="transmembrane region" description="Helical" evidence="6">
    <location>
        <begin position="230"/>
        <end position="248"/>
    </location>
</feature>
<dbReference type="PANTHER" id="PTHR42718:SF9">
    <property type="entry name" value="MAJOR FACILITATOR SUPERFAMILY MULTIDRUG TRANSPORTER MFSC"/>
    <property type="match status" value="1"/>
</dbReference>
<feature type="transmembrane region" description="Helical" evidence="6">
    <location>
        <begin position="46"/>
        <end position="65"/>
    </location>
</feature>
<evidence type="ECO:0000256" key="2">
    <source>
        <dbReference type="ARBA" id="ARBA00022448"/>
    </source>
</evidence>
<feature type="transmembrane region" description="Helical" evidence="6">
    <location>
        <begin position="77"/>
        <end position="101"/>
    </location>
</feature>
<dbReference type="PANTHER" id="PTHR42718">
    <property type="entry name" value="MAJOR FACILITATOR SUPERFAMILY MULTIDRUG TRANSPORTER MFSC"/>
    <property type="match status" value="1"/>
</dbReference>
<gene>
    <name evidence="7" type="ORF">NF867_03230</name>
</gene>
<feature type="transmembrane region" description="Helical" evidence="6">
    <location>
        <begin position="362"/>
        <end position="384"/>
    </location>
</feature>
<organism evidence="7 8">
    <name type="scientific">Solitalea agri</name>
    <dbReference type="NCBI Taxonomy" id="2953739"/>
    <lineage>
        <taxon>Bacteria</taxon>
        <taxon>Pseudomonadati</taxon>
        <taxon>Bacteroidota</taxon>
        <taxon>Sphingobacteriia</taxon>
        <taxon>Sphingobacteriales</taxon>
        <taxon>Sphingobacteriaceae</taxon>
        <taxon>Solitalea</taxon>
    </lineage>
</organism>
<dbReference type="SUPFAM" id="SSF103473">
    <property type="entry name" value="MFS general substrate transporter"/>
    <property type="match status" value="1"/>
</dbReference>
<keyword evidence="5 6" id="KW-0472">Membrane</keyword>
<dbReference type="Gene3D" id="1.20.1250.20">
    <property type="entry name" value="MFS general substrate transporter like domains"/>
    <property type="match status" value="1"/>
</dbReference>
<evidence type="ECO:0000256" key="5">
    <source>
        <dbReference type="ARBA" id="ARBA00023136"/>
    </source>
</evidence>
<feature type="transmembrane region" description="Helical" evidence="6">
    <location>
        <begin position="133"/>
        <end position="153"/>
    </location>
</feature>
<feature type="transmembrane region" description="Helical" evidence="6">
    <location>
        <begin position="396"/>
        <end position="419"/>
    </location>
</feature>
<dbReference type="AlphaFoldDB" id="A0A9X2F0J1"/>
<comment type="subcellular location">
    <subcellularLocation>
        <location evidence="1">Membrane</location>
        <topology evidence="1">Multi-pass membrane protein</topology>
    </subcellularLocation>
</comment>
<protein>
    <submittedName>
        <fullName evidence="7">MFS transporter</fullName>
    </submittedName>
</protein>
<reference evidence="7" key="1">
    <citation type="submission" date="2022-06" db="EMBL/GenBank/DDBJ databases">
        <title>Solitalea sp. MAHUQ-68 isolated from rhizospheric soil.</title>
        <authorList>
            <person name="Huq M.A."/>
        </authorList>
    </citation>
    <scope>NUCLEOTIDE SEQUENCE</scope>
    <source>
        <strain evidence="7">MAHUQ-68</strain>
    </source>
</reference>
<feature type="transmembrane region" description="Helical" evidence="6">
    <location>
        <begin position="12"/>
        <end position="31"/>
    </location>
</feature>
<dbReference type="InterPro" id="IPR036259">
    <property type="entry name" value="MFS_trans_sf"/>
</dbReference>
<name>A0A9X2F0J1_9SPHI</name>
<dbReference type="GO" id="GO:0016020">
    <property type="term" value="C:membrane"/>
    <property type="evidence" value="ECO:0007669"/>
    <property type="project" value="UniProtKB-SubCell"/>
</dbReference>
<evidence type="ECO:0000256" key="6">
    <source>
        <dbReference type="SAM" id="Phobius"/>
    </source>
</evidence>
<dbReference type="RefSeq" id="WP_252586106.1">
    <property type="nucleotide sequence ID" value="NZ_JAMWYS010000009.1"/>
</dbReference>
<feature type="transmembrane region" description="Helical" evidence="6">
    <location>
        <begin position="307"/>
        <end position="325"/>
    </location>
</feature>
<keyword evidence="3 6" id="KW-0812">Transmembrane</keyword>